<dbReference type="Proteomes" id="UP000201169">
    <property type="component" value="Chromosome"/>
</dbReference>
<keyword evidence="6 7" id="KW-0460">Magnesium</keyword>
<sequence>MKFITKILGLNPTYSFKKLRNKYEIKLLVLDVDGVMSDGGMYYTSEGKEIKKFNTKDGLAIKSLIENSKIEVAFLSSGMDDKIISHRASMLGVKRFYVGGEKKEFILKKWIKELDLEAKDVAYIGDDVNDLDAMKLCGLKACPSDASKEIKDIVDVILDKKGGEACVREFIDEFLDKECLC</sequence>
<proteinExistence type="inferred from homology"/>
<dbReference type="Gene3D" id="3.40.50.1000">
    <property type="entry name" value="HAD superfamily/HAD-like"/>
    <property type="match status" value="1"/>
</dbReference>
<dbReference type="AlphaFoldDB" id="A0A222MVP0"/>
<evidence type="ECO:0000256" key="7">
    <source>
        <dbReference type="PIRSR" id="PIRSR006118-2"/>
    </source>
</evidence>
<evidence type="ECO:0000256" key="2">
    <source>
        <dbReference type="ARBA" id="ARBA00005893"/>
    </source>
</evidence>
<comment type="similarity">
    <text evidence="2">Belongs to the KdsC family.</text>
</comment>
<reference evidence="8 9" key="1">
    <citation type="submission" date="2017-07" db="EMBL/GenBank/DDBJ databases">
        <title>Analysis of two Campylobacter avium genomes and identification of a novel hippuricase gene.</title>
        <authorList>
            <person name="Miller W.G."/>
            <person name="Chapman M.H."/>
            <person name="Yee E."/>
            <person name="Revez J."/>
            <person name="Bono J.L."/>
            <person name="Rossi M."/>
        </authorList>
    </citation>
    <scope>NUCLEOTIDE SEQUENCE [LARGE SCALE GENOMIC DNA]</scope>
    <source>
        <strain evidence="8 9">LMG 24591</strain>
    </source>
</reference>
<protein>
    <submittedName>
        <fullName evidence="8">3-deoxy-D-manno-octulosonate 8-phosphate phosphatase</fullName>
    </submittedName>
</protein>
<dbReference type="SFLD" id="SFLDG01138">
    <property type="entry name" value="C1.6.2:_Deoxy-d-mannose-octulo"/>
    <property type="match status" value="1"/>
</dbReference>
<dbReference type="Pfam" id="PF08282">
    <property type="entry name" value="Hydrolase_3"/>
    <property type="match status" value="1"/>
</dbReference>
<dbReference type="SUPFAM" id="SSF56784">
    <property type="entry name" value="HAD-like"/>
    <property type="match status" value="1"/>
</dbReference>
<dbReference type="PANTHER" id="PTHR21485">
    <property type="entry name" value="HAD SUPERFAMILY MEMBERS CMAS AND KDSC"/>
    <property type="match status" value="1"/>
</dbReference>
<dbReference type="NCBIfam" id="TIGR01670">
    <property type="entry name" value="KdsC-phosphatas"/>
    <property type="match status" value="1"/>
</dbReference>
<dbReference type="OrthoDB" id="9805604at2"/>
<dbReference type="InterPro" id="IPR050793">
    <property type="entry name" value="CMP-NeuNAc_synthase"/>
</dbReference>
<dbReference type="KEGG" id="cavi:CAV_0310"/>
<dbReference type="EMBL" id="CP022347">
    <property type="protein sequence ID" value="ASQ29979.1"/>
    <property type="molecule type" value="Genomic_DNA"/>
</dbReference>
<keyword evidence="9" id="KW-1185">Reference proteome</keyword>
<dbReference type="InterPro" id="IPR036412">
    <property type="entry name" value="HAD-like_sf"/>
</dbReference>
<evidence type="ECO:0000313" key="8">
    <source>
        <dbReference type="EMBL" id="ASQ29979.1"/>
    </source>
</evidence>
<keyword evidence="5" id="KW-0378">Hydrolase</keyword>
<evidence type="ECO:0000313" key="9">
    <source>
        <dbReference type="Proteomes" id="UP000201169"/>
    </source>
</evidence>
<dbReference type="FunFam" id="3.40.50.1000:FF:000029">
    <property type="entry name" value="3-deoxy-D-manno-octulosonate 8-phosphate phosphatase KdsC"/>
    <property type="match status" value="1"/>
</dbReference>
<name>A0A222MVP0_9BACT</name>
<evidence type="ECO:0000256" key="5">
    <source>
        <dbReference type="ARBA" id="ARBA00022801"/>
    </source>
</evidence>
<dbReference type="PIRSF" id="PIRSF006118">
    <property type="entry name" value="KDO8-P_Ptase"/>
    <property type="match status" value="1"/>
</dbReference>
<dbReference type="InterPro" id="IPR010023">
    <property type="entry name" value="KdsC_fam"/>
</dbReference>
<evidence type="ECO:0000256" key="6">
    <source>
        <dbReference type="ARBA" id="ARBA00022842"/>
    </source>
</evidence>
<evidence type="ECO:0000256" key="4">
    <source>
        <dbReference type="ARBA" id="ARBA00022723"/>
    </source>
</evidence>
<gene>
    <name evidence="8" type="ORF">CAV_0310</name>
</gene>
<dbReference type="SFLD" id="SFLDG01136">
    <property type="entry name" value="C1.6:_Phosphoserine_Phosphatas"/>
    <property type="match status" value="1"/>
</dbReference>
<comment type="subunit">
    <text evidence="3">Homotetramer.</text>
</comment>
<dbReference type="GO" id="GO:0008781">
    <property type="term" value="F:N-acylneuraminate cytidylyltransferase activity"/>
    <property type="evidence" value="ECO:0007669"/>
    <property type="project" value="TreeGrafter"/>
</dbReference>
<dbReference type="GO" id="GO:0046872">
    <property type="term" value="F:metal ion binding"/>
    <property type="evidence" value="ECO:0007669"/>
    <property type="project" value="UniProtKB-KW"/>
</dbReference>
<dbReference type="RefSeq" id="WP_094324768.1">
    <property type="nucleotide sequence ID" value="NZ_CP022347.1"/>
</dbReference>
<keyword evidence="4 7" id="KW-0479">Metal-binding</keyword>
<feature type="binding site" evidence="7">
    <location>
        <position position="33"/>
    </location>
    <ligand>
        <name>substrate</name>
    </ligand>
</feature>
<dbReference type="GO" id="GO:0016788">
    <property type="term" value="F:hydrolase activity, acting on ester bonds"/>
    <property type="evidence" value="ECO:0007669"/>
    <property type="project" value="InterPro"/>
</dbReference>
<comment type="cofactor">
    <cofactor evidence="1 7">
        <name>Mg(2+)</name>
        <dbReference type="ChEBI" id="CHEBI:18420"/>
    </cofactor>
</comment>
<dbReference type="InterPro" id="IPR023214">
    <property type="entry name" value="HAD_sf"/>
</dbReference>
<dbReference type="PANTHER" id="PTHR21485:SF3">
    <property type="entry name" value="N-ACYLNEURAMINATE CYTIDYLYLTRANSFERASE"/>
    <property type="match status" value="1"/>
</dbReference>
<dbReference type="SFLD" id="SFLDS00003">
    <property type="entry name" value="Haloacid_Dehalogenase"/>
    <property type="match status" value="1"/>
</dbReference>
<evidence type="ECO:0000256" key="3">
    <source>
        <dbReference type="ARBA" id="ARBA00011881"/>
    </source>
</evidence>
<feature type="binding site" evidence="7">
    <location>
        <position position="31"/>
    </location>
    <ligand>
        <name>Mg(2+)</name>
        <dbReference type="ChEBI" id="CHEBI:18420"/>
    </ligand>
</feature>
<accession>A0A222MVP0</accession>
<evidence type="ECO:0000256" key="1">
    <source>
        <dbReference type="ARBA" id="ARBA00001946"/>
    </source>
</evidence>
<feature type="binding site" evidence="7">
    <location>
        <position position="126"/>
    </location>
    <ligand>
        <name>Mg(2+)</name>
        <dbReference type="ChEBI" id="CHEBI:18420"/>
    </ligand>
</feature>
<organism evidence="8 9">
    <name type="scientific">Campylobacter avium LMG 24591</name>
    <dbReference type="NCBI Taxonomy" id="522484"/>
    <lineage>
        <taxon>Bacteria</taxon>
        <taxon>Pseudomonadati</taxon>
        <taxon>Campylobacterota</taxon>
        <taxon>Epsilonproteobacteria</taxon>
        <taxon>Campylobacterales</taxon>
        <taxon>Campylobacteraceae</taxon>
        <taxon>Campylobacter</taxon>
    </lineage>
</organism>